<dbReference type="AlphaFoldDB" id="A0A1I2IZI1"/>
<dbReference type="STRING" id="54.SAMN02745121_09068"/>
<gene>
    <name evidence="1" type="ORF">SAMN02745121_09068</name>
</gene>
<feature type="non-terminal residue" evidence="1">
    <location>
        <position position="139"/>
    </location>
</feature>
<dbReference type="Proteomes" id="UP000199400">
    <property type="component" value="Unassembled WGS sequence"/>
</dbReference>
<protein>
    <recommendedName>
        <fullName evidence="3">Aminotransferase class I and II</fullName>
    </recommendedName>
</protein>
<proteinExistence type="predicted"/>
<dbReference type="InterPro" id="IPR015421">
    <property type="entry name" value="PyrdxlP-dep_Trfase_major"/>
</dbReference>
<dbReference type="EMBL" id="FOMX01000098">
    <property type="protein sequence ID" value="SFF47013.1"/>
    <property type="molecule type" value="Genomic_DNA"/>
</dbReference>
<sequence>MDASSFREAIFQVHSHGRDRGHYFLAAEDPRFDDRHISVAGKRLLSFGSCSYLGLEFDPRLIDGGVEAYRRYGTQTSFSRGYLSCPLYPELEEDLLPRIFGVPRVLLLPSTSIAHHVVMPALLAENDAVVCDHQVHRSV</sequence>
<name>A0A1I2IZI1_9BACT</name>
<keyword evidence="2" id="KW-1185">Reference proteome</keyword>
<reference evidence="2" key="1">
    <citation type="submission" date="2016-10" db="EMBL/GenBank/DDBJ databases">
        <authorList>
            <person name="Varghese N."/>
            <person name="Submissions S."/>
        </authorList>
    </citation>
    <scope>NUCLEOTIDE SEQUENCE [LARGE SCALE GENOMIC DNA]</scope>
    <source>
        <strain evidence="2">ATCC 25963</strain>
    </source>
</reference>
<dbReference type="InterPro" id="IPR015424">
    <property type="entry name" value="PyrdxlP-dep_Trfase"/>
</dbReference>
<evidence type="ECO:0008006" key="3">
    <source>
        <dbReference type="Google" id="ProtNLM"/>
    </source>
</evidence>
<accession>A0A1I2IZI1</accession>
<evidence type="ECO:0000313" key="1">
    <source>
        <dbReference type="EMBL" id="SFF47013.1"/>
    </source>
</evidence>
<dbReference type="SUPFAM" id="SSF53383">
    <property type="entry name" value="PLP-dependent transferases"/>
    <property type="match status" value="1"/>
</dbReference>
<evidence type="ECO:0000313" key="2">
    <source>
        <dbReference type="Proteomes" id="UP000199400"/>
    </source>
</evidence>
<dbReference type="Gene3D" id="3.40.640.10">
    <property type="entry name" value="Type I PLP-dependent aspartate aminotransferase-like (Major domain)"/>
    <property type="match status" value="1"/>
</dbReference>
<organism evidence="1 2">
    <name type="scientific">Nannocystis exedens</name>
    <dbReference type="NCBI Taxonomy" id="54"/>
    <lineage>
        <taxon>Bacteria</taxon>
        <taxon>Pseudomonadati</taxon>
        <taxon>Myxococcota</taxon>
        <taxon>Polyangia</taxon>
        <taxon>Nannocystales</taxon>
        <taxon>Nannocystaceae</taxon>
        <taxon>Nannocystis</taxon>
    </lineage>
</organism>